<evidence type="ECO:0000313" key="1">
    <source>
        <dbReference type="EMBL" id="ASV87939.1"/>
    </source>
</evidence>
<geneLocation type="plasmid" evidence="1 2">
    <name>unnamed1</name>
</geneLocation>
<sequence length="49" mass="5127">MPGWLDRISGDHWLVCGVAVNAYVTSSATSVMTALSLAHQINSIADLPG</sequence>
<name>A0A248UNP5_9HYPH</name>
<accession>A0A248UNP5</accession>
<dbReference type="AlphaFoldDB" id="A0A248UNP5"/>
<gene>
    <name evidence="1" type="ORF">CES85_3231</name>
</gene>
<organism evidence="1 2">
    <name type="scientific">Ochrobactrum quorumnocens</name>
    <dbReference type="NCBI Taxonomy" id="271865"/>
    <lineage>
        <taxon>Bacteria</taxon>
        <taxon>Pseudomonadati</taxon>
        <taxon>Pseudomonadota</taxon>
        <taxon>Alphaproteobacteria</taxon>
        <taxon>Hyphomicrobiales</taxon>
        <taxon>Brucellaceae</taxon>
        <taxon>Brucella/Ochrobactrum group</taxon>
        <taxon>Ochrobactrum</taxon>
    </lineage>
</organism>
<dbReference type="Proteomes" id="UP000215256">
    <property type="component" value="Plasmid unnamed1"/>
</dbReference>
<evidence type="ECO:0000313" key="2">
    <source>
        <dbReference type="Proteomes" id="UP000215256"/>
    </source>
</evidence>
<proteinExistence type="predicted"/>
<dbReference type="EMBL" id="CP022605">
    <property type="protein sequence ID" value="ASV87939.1"/>
    <property type="molecule type" value="Genomic_DNA"/>
</dbReference>
<protein>
    <submittedName>
        <fullName evidence="1">Extracellular solute-binding domain protein</fullName>
    </submittedName>
</protein>
<keyword evidence="1" id="KW-0614">Plasmid</keyword>
<dbReference type="KEGG" id="och:CES85_3231"/>
<reference evidence="1 2" key="1">
    <citation type="submission" date="2017-07" db="EMBL/GenBank/DDBJ databases">
        <title>Phylogenetic study on the rhizospheric bacterium Ochrobactrum sp. A44.</title>
        <authorList>
            <person name="Krzyzanowska D.M."/>
            <person name="Ossowicki A."/>
            <person name="Rajewska M."/>
            <person name="Maciag T."/>
            <person name="Kaczynski Z."/>
            <person name="Czerwicka M."/>
            <person name="Jafra S."/>
        </authorList>
    </citation>
    <scope>NUCLEOTIDE SEQUENCE [LARGE SCALE GENOMIC DNA]</scope>
    <source>
        <strain evidence="1 2">A44</strain>
        <plasmid evidence="1 2">unnamed1</plasmid>
    </source>
</reference>